<dbReference type="EMBL" id="JADOTZ010000001">
    <property type="protein sequence ID" value="MBG6084426.1"/>
    <property type="molecule type" value="Genomic_DNA"/>
</dbReference>
<dbReference type="PANTHER" id="PTHR33452:SF1">
    <property type="entry name" value="INNER MEMBRANE PROTEIN YPHA-RELATED"/>
    <property type="match status" value="1"/>
</dbReference>
<evidence type="ECO:0000256" key="1">
    <source>
        <dbReference type="ARBA" id="ARBA00004651"/>
    </source>
</evidence>
<dbReference type="PANTHER" id="PTHR33452">
    <property type="entry name" value="OXIDOREDUCTASE CATD-RELATED"/>
    <property type="match status" value="1"/>
</dbReference>
<comment type="caution">
    <text evidence="8">The sequence shown here is derived from an EMBL/GenBank/DDBJ whole genome shotgun (WGS) entry which is preliminary data.</text>
</comment>
<accession>A0A931GIM6</accession>
<feature type="transmembrane region" description="Helical" evidence="7">
    <location>
        <begin position="108"/>
        <end position="129"/>
    </location>
</feature>
<comment type="similarity">
    <text evidence="2">Belongs to the DoxX family.</text>
</comment>
<dbReference type="InterPro" id="IPR032808">
    <property type="entry name" value="DoxX"/>
</dbReference>
<comment type="subcellular location">
    <subcellularLocation>
        <location evidence="1">Cell membrane</location>
        <topology evidence="1">Multi-pass membrane protein</topology>
    </subcellularLocation>
</comment>
<dbReference type="InterPro" id="IPR051907">
    <property type="entry name" value="DoxX-like_oxidoreductase"/>
</dbReference>
<name>A0A931GIM6_9MICC</name>
<evidence type="ECO:0000313" key="9">
    <source>
        <dbReference type="Proteomes" id="UP000625033"/>
    </source>
</evidence>
<evidence type="ECO:0000256" key="7">
    <source>
        <dbReference type="SAM" id="Phobius"/>
    </source>
</evidence>
<keyword evidence="4 7" id="KW-0812">Transmembrane</keyword>
<evidence type="ECO:0000256" key="2">
    <source>
        <dbReference type="ARBA" id="ARBA00006679"/>
    </source>
</evidence>
<evidence type="ECO:0000256" key="5">
    <source>
        <dbReference type="ARBA" id="ARBA00022989"/>
    </source>
</evidence>
<keyword evidence="3" id="KW-1003">Cell membrane</keyword>
<evidence type="ECO:0000256" key="4">
    <source>
        <dbReference type="ARBA" id="ARBA00022692"/>
    </source>
</evidence>
<feature type="transmembrane region" description="Helical" evidence="7">
    <location>
        <begin position="51"/>
        <end position="71"/>
    </location>
</feature>
<dbReference type="AlphaFoldDB" id="A0A931GIM6"/>
<evidence type="ECO:0000256" key="3">
    <source>
        <dbReference type="ARBA" id="ARBA00022475"/>
    </source>
</evidence>
<feature type="transmembrane region" description="Helical" evidence="7">
    <location>
        <begin position="78"/>
        <end position="96"/>
    </location>
</feature>
<reference evidence="8" key="1">
    <citation type="submission" date="2020-11" db="EMBL/GenBank/DDBJ databases">
        <title>Sequencing the genomes of 1000 actinobacteria strains.</title>
        <authorList>
            <person name="Klenk H.-P."/>
        </authorList>
    </citation>
    <scope>NUCLEOTIDE SEQUENCE</scope>
    <source>
        <strain evidence="8">DSM 26152</strain>
    </source>
</reference>
<keyword evidence="9" id="KW-1185">Reference proteome</keyword>
<dbReference type="RefSeq" id="WP_196835738.1">
    <property type="nucleotide sequence ID" value="NZ_JADOTZ010000001.1"/>
</dbReference>
<dbReference type="GO" id="GO:0005886">
    <property type="term" value="C:plasma membrane"/>
    <property type="evidence" value="ECO:0007669"/>
    <property type="project" value="UniProtKB-SubCell"/>
</dbReference>
<keyword evidence="6 7" id="KW-0472">Membrane</keyword>
<evidence type="ECO:0000313" key="8">
    <source>
        <dbReference type="EMBL" id="MBG6084426.1"/>
    </source>
</evidence>
<dbReference type="Pfam" id="PF07681">
    <property type="entry name" value="DoxX"/>
    <property type="match status" value="1"/>
</dbReference>
<dbReference type="Proteomes" id="UP000625033">
    <property type="component" value="Unassembled WGS sequence"/>
</dbReference>
<keyword evidence="5 7" id="KW-1133">Transmembrane helix</keyword>
<organism evidence="8 9">
    <name type="scientific">Zhihengliuella flava</name>
    <dbReference type="NCBI Taxonomy" id="1285193"/>
    <lineage>
        <taxon>Bacteria</taxon>
        <taxon>Bacillati</taxon>
        <taxon>Actinomycetota</taxon>
        <taxon>Actinomycetes</taxon>
        <taxon>Micrococcales</taxon>
        <taxon>Micrococcaceae</taxon>
        <taxon>Zhihengliuella</taxon>
    </lineage>
</organism>
<proteinExistence type="inferred from homology"/>
<evidence type="ECO:0000256" key="6">
    <source>
        <dbReference type="ARBA" id="ARBA00023136"/>
    </source>
</evidence>
<gene>
    <name evidence="8" type="ORF">IW252_001193</name>
</gene>
<sequence>MNTATPATSAARLLLRLAIGALFVAHGLQKFNEYTLAGTAGAFAQMGIPAAEVAAPIVASIELVGGILLIIGFLTRPAAFALAAIMAGALFMVHLGSGVFVENGGFELVLALGAAALALALAGPGKVSLDAALFGRRNNALAQLA</sequence>
<protein>
    <submittedName>
        <fullName evidence="8">Oxidoreductase</fullName>
    </submittedName>
</protein>